<feature type="transmembrane region" description="Helical" evidence="2">
    <location>
        <begin position="769"/>
        <end position="789"/>
    </location>
</feature>
<feature type="transmembrane region" description="Helical" evidence="2">
    <location>
        <begin position="862"/>
        <end position="879"/>
    </location>
</feature>
<dbReference type="Proteomes" id="UP000277300">
    <property type="component" value="Unassembled WGS sequence"/>
</dbReference>
<evidence type="ECO:0000313" key="5">
    <source>
        <dbReference type="Proteomes" id="UP000277300"/>
    </source>
</evidence>
<dbReference type="OrthoDB" id="192629at2759"/>
<dbReference type="AlphaFoldDB" id="A0A3F2RHS5"/>
<dbReference type="GO" id="GO:0005886">
    <property type="term" value="C:plasma membrane"/>
    <property type="evidence" value="ECO:0007669"/>
    <property type="project" value="TreeGrafter"/>
</dbReference>
<evidence type="ECO:0000313" key="4">
    <source>
        <dbReference type="EMBL" id="RLN57318.1"/>
    </source>
</evidence>
<feature type="compositionally biased region" description="Acidic residues" evidence="1">
    <location>
        <begin position="196"/>
        <end position="207"/>
    </location>
</feature>
<feature type="region of interest" description="Disordered" evidence="1">
    <location>
        <begin position="182"/>
        <end position="218"/>
    </location>
</feature>
<keyword evidence="2" id="KW-1133">Transmembrane helix</keyword>
<dbReference type="InterPro" id="IPR045122">
    <property type="entry name" value="Csc1-like"/>
</dbReference>
<feature type="region of interest" description="Disordered" evidence="1">
    <location>
        <begin position="1179"/>
        <end position="1243"/>
    </location>
</feature>
<evidence type="ECO:0000256" key="1">
    <source>
        <dbReference type="SAM" id="MobiDB-lite"/>
    </source>
</evidence>
<dbReference type="PANTHER" id="PTHR13018">
    <property type="entry name" value="PROBABLE MEMBRANE PROTEIN DUF221-RELATED"/>
    <property type="match status" value="1"/>
</dbReference>
<sequence length="1267" mass="138723">MTSTPKATPDDFVLAKSLELCTAVFGLDLVAQVFSIDRCQTLLNGADIKGNYRIAAIAAHIAMAVTASNVKMDKLNNHSDQYVEGVINWLCQILSAEPMDKTTDGRFDLQQHCAAICVELILEYTAEEGLSTRRQALSGVISWLDTRRKHGDIVMEAAETDVPAGLSAEGNADMTEEQPALASVNDGVSGEVGEVSSEDAASDEDIVNESNGVSATEHDARMAEEQLALASENDDVSSEVSGEDAAPDEDIVNAQIVESAVLVTDDVEAVPESIYEPATVMAVDDNAEPDAVPGDAETLPPSGDDTVVEPHQALDVAALEDSIPVEVAQENTRSPLQRAKSKTSGSFRQPVTREERLKAMVKVAEAKARKDRLGEGVKGVFQATMDDIGALGIGMQLYFMLTKYLSIVFLCMGILALPAIMENTYGHGITSKTVDPLQLAYSSIGNGGVNSDTAADPRNCLPIGDIDCTWETVDTPMTSNPKTVTWIITLTDCLYSFLFLCFLLYYSYRAKRAIKAHQIKHFTPARYAVLVRGLPKDATEKEIMEHFNNLYDPTKEEEYSKLWFGFYWGKRQKVRRSPAQSTQKQFASKMPPDGLCDRALPAVFYADTSFSVNATSRKTIPWSLVWDKSAALGDAYPDPVRCVDPCISEASNEQCNTLPCFYYDELVKADSMTCQAYEASHVLYCFCSTALTSSIQKYGFVNGPKSLWNNIPCRGFTKDYLIKNSFILLAAGIVVIVNFLLNSILHIFAVFERHTSESARTITVSIRMFGAQFLNTALIVIIVNAYLGLSDVPLAGELLNGKYQDFVRAWYPTVGMGIATTMLLNAFLPQFTLFGKMYVISPFQRCVKTTYDEMLGEVTLEVLPWTLALHLGLSAWMYGNTNLLKGTMMNLPWLLKSVGLSSVVKEHPNATTEELYTILTSKISDYDVLGQYGFLVKLVYSHVMLMTVLCFTVVVGLLLYLVFGRLVFVVLKQMLVLTKQVLLLPVDLILSLRSKEYRESHHKAAESLKQKEKRAVVMLPEFSEPFQMSVKLNYRPDVAFGFKQTTVDNTSKLVCMWQEDMEYANGILRAAGERKLTWETMQAPVKSYAIEANEKYRLAVGQISAAWNLVAKARVPEPVKLCQVTPMLEHDGNENEIEIAVTATEPITAMESEEVKVDETAGPDDVEISEVSEIAATVIEPATATETGAADKKGSTSDDEATGSNDTDQPGVIAAGSNDAAEEAENDDSEDSSAAVESEPGDVVAATEIEEAGVALEDEAIVDEGMA</sequence>
<dbReference type="EMBL" id="MBAD02001975">
    <property type="protein sequence ID" value="RLN50768.1"/>
    <property type="molecule type" value="Genomic_DNA"/>
</dbReference>
<feature type="transmembrane region" description="Helical" evidence="2">
    <location>
        <begin position="809"/>
        <end position="828"/>
    </location>
</feature>
<proteinExistence type="predicted"/>
<evidence type="ECO:0008006" key="7">
    <source>
        <dbReference type="Google" id="ProtNLM"/>
    </source>
</evidence>
<feature type="region of interest" description="Disordered" evidence="1">
    <location>
        <begin position="329"/>
        <end position="349"/>
    </location>
</feature>
<feature type="transmembrane region" description="Helical" evidence="2">
    <location>
        <begin position="404"/>
        <end position="421"/>
    </location>
</feature>
<dbReference type="PANTHER" id="PTHR13018:SF5">
    <property type="entry name" value="RE44586P"/>
    <property type="match status" value="1"/>
</dbReference>
<evidence type="ECO:0000313" key="3">
    <source>
        <dbReference type="EMBL" id="RLN50768.1"/>
    </source>
</evidence>
<protein>
    <recommendedName>
        <fullName evidence="7">CSC1/OSCA1-like cytosolic domain-containing protein</fullName>
    </recommendedName>
</protein>
<keyword evidence="2" id="KW-0472">Membrane</keyword>
<keyword evidence="2" id="KW-0812">Transmembrane</keyword>
<evidence type="ECO:0000313" key="6">
    <source>
        <dbReference type="Proteomes" id="UP000284657"/>
    </source>
</evidence>
<feature type="compositionally biased region" description="Acidic residues" evidence="1">
    <location>
        <begin position="1220"/>
        <end position="1231"/>
    </location>
</feature>
<feature type="region of interest" description="Disordered" evidence="1">
    <location>
        <begin position="286"/>
        <end position="305"/>
    </location>
</feature>
<name>A0A3F2RHS5_9STRA</name>
<dbReference type="EMBL" id="MBDO02000313">
    <property type="protein sequence ID" value="RLN57318.1"/>
    <property type="molecule type" value="Genomic_DNA"/>
</dbReference>
<accession>A0A3F2RHS5</accession>
<feature type="transmembrane region" description="Helical" evidence="2">
    <location>
        <begin position="726"/>
        <end position="749"/>
    </location>
</feature>
<organism evidence="4 5">
    <name type="scientific">Phytophthora kernoviae</name>
    <dbReference type="NCBI Taxonomy" id="325452"/>
    <lineage>
        <taxon>Eukaryota</taxon>
        <taxon>Sar</taxon>
        <taxon>Stramenopiles</taxon>
        <taxon>Oomycota</taxon>
        <taxon>Peronosporomycetes</taxon>
        <taxon>Peronosporales</taxon>
        <taxon>Peronosporaceae</taxon>
        <taxon>Phytophthora</taxon>
    </lineage>
</organism>
<dbReference type="GO" id="GO:0005227">
    <property type="term" value="F:calcium-activated cation channel activity"/>
    <property type="evidence" value="ECO:0007669"/>
    <property type="project" value="InterPro"/>
</dbReference>
<dbReference type="Proteomes" id="UP000284657">
    <property type="component" value="Unassembled WGS sequence"/>
</dbReference>
<comment type="caution">
    <text evidence="4">The sequence shown here is derived from an EMBL/GenBank/DDBJ whole genome shotgun (WGS) entry which is preliminary data.</text>
</comment>
<gene>
    <name evidence="3" type="ORF">BBJ29_008398</name>
    <name evidence="4" type="ORF">BBP00_00007558</name>
</gene>
<feature type="transmembrane region" description="Helical" evidence="2">
    <location>
        <begin position="943"/>
        <end position="963"/>
    </location>
</feature>
<evidence type="ECO:0000256" key="2">
    <source>
        <dbReference type="SAM" id="Phobius"/>
    </source>
</evidence>
<feature type="transmembrane region" description="Helical" evidence="2">
    <location>
        <begin position="484"/>
        <end position="506"/>
    </location>
</feature>
<reference evidence="5 6" key="1">
    <citation type="submission" date="2018-07" db="EMBL/GenBank/DDBJ databases">
        <title>Genome sequencing of oomycete isolates from Chile give support for New Zealand origin for Phytophthora kernoviae and make available the first Nothophytophthora sp. genome.</title>
        <authorList>
            <person name="Studholme D.J."/>
            <person name="Sanfuentes E."/>
            <person name="Panda P."/>
            <person name="Hill R."/>
            <person name="Sambles C."/>
            <person name="Grant M."/>
            <person name="Williams N.M."/>
            <person name="Mcdougal R.L."/>
        </authorList>
    </citation>
    <scope>NUCLEOTIDE SEQUENCE [LARGE SCALE GENOMIC DNA]</scope>
    <source>
        <strain evidence="4">Chile6</strain>
        <strain evidence="3">Chile7</strain>
    </source>
</reference>